<gene>
    <name evidence="20" type="ORF">EZS28_019154</name>
</gene>
<keyword evidence="9" id="KW-0694">RNA-binding</keyword>
<dbReference type="InterPro" id="IPR008590">
    <property type="entry name" value="TMEM_230/134"/>
</dbReference>
<dbReference type="EMBL" id="SNRW01005316">
    <property type="protein sequence ID" value="KAA6385318.1"/>
    <property type="molecule type" value="Genomic_DNA"/>
</dbReference>
<keyword evidence="5" id="KW-0963">Cytoplasm</keyword>
<comment type="catalytic activity">
    <reaction evidence="16">
        <text>GTP + H2O = GDP + phosphate + H(+)</text>
        <dbReference type="Rhea" id="RHEA:19669"/>
        <dbReference type="ChEBI" id="CHEBI:15377"/>
        <dbReference type="ChEBI" id="CHEBI:15378"/>
        <dbReference type="ChEBI" id="CHEBI:37565"/>
        <dbReference type="ChEBI" id="CHEBI:43474"/>
        <dbReference type="ChEBI" id="CHEBI:58189"/>
        <dbReference type="EC" id="3.6.5.4"/>
    </reaction>
    <physiologicalReaction direction="left-to-right" evidence="16">
        <dbReference type="Rhea" id="RHEA:19670"/>
    </physiologicalReaction>
</comment>
<evidence type="ECO:0000256" key="18">
    <source>
        <dbReference type="SAM" id="Phobius"/>
    </source>
</evidence>
<keyword evidence="6 18" id="KW-0812">Transmembrane</keyword>
<evidence type="ECO:0000256" key="11">
    <source>
        <dbReference type="ARBA" id="ARBA00023134"/>
    </source>
</evidence>
<keyword evidence="13 18" id="KW-0472">Membrane</keyword>
<dbReference type="GO" id="GO:0005786">
    <property type="term" value="C:signal recognition particle, endoplasmic reticulum targeting"/>
    <property type="evidence" value="ECO:0007669"/>
    <property type="project" value="UniProtKB-KW"/>
</dbReference>
<reference evidence="20 21" key="1">
    <citation type="submission" date="2019-03" db="EMBL/GenBank/DDBJ databases">
        <title>Single cell metagenomics reveals metabolic interactions within the superorganism composed of flagellate Streblomastix strix and complex community of Bacteroidetes bacteria on its surface.</title>
        <authorList>
            <person name="Treitli S.C."/>
            <person name="Kolisko M."/>
            <person name="Husnik F."/>
            <person name="Keeling P."/>
            <person name="Hampl V."/>
        </authorList>
    </citation>
    <scope>NUCLEOTIDE SEQUENCE [LARGE SCALE GENOMIC DNA]</scope>
    <source>
        <strain evidence="20">ST1C</strain>
    </source>
</reference>
<evidence type="ECO:0000256" key="3">
    <source>
        <dbReference type="ARBA" id="ARBA00005450"/>
    </source>
</evidence>
<dbReference type="GO" id="GO:0006616">
    <property type="term" value="P:SRP-dependent cotranslational protein targeting to membrane, translocation"/>
    <property type="evidence" value="ECO:0007669"/>
    <property type="project" value="TreeGrafter"/>
</dbReference>
<dbReference type="CDD" id="cd17875">
    <property type="entry name" value="SRP54_G"/>
    <property type="match status" value="1"/>
</dbReference>
<dbReference type="AlphaFoldDB" id="A0A5J4VRM7"/>
<evidence type="ECO:0000256" key="1">
    <source>
        <dbReference type="ARBA" id="ARBA00004141"/>
    </source>
</evidence>
<dbReference type="SUPFAM" id="SSF52540">
    <property type="entry name" value="P-loop containing nucleoside triphosphate hydrolases"/>
    <property type="match status" value="1"/>
</dbReference>
<dbReference type="SMART" id="SM00963">
    <property type="entry name" value="SRP54_N"/>
    <property type="match status" value="1"/>
</dbReference>
<dbReference type="InterPro" id="IPR036225">
    <property type="entry name" value="SRP/SRP_N"/>
</dbReference>
<evidence type="ECO:0000256" key="4">
    <source>
        <dbReference type="ARBA" id="ARBA00007743"/>
    </source>
</evidence>
<evidence type="ECO:0000313" key="20">
    <source>
        <dbReference type="EMBL" id="KAA6385318.1"/>
    </source>
</evidence>
<dbReference type="InterPro" id="IPR004125">
    <property type="entry name" value="Signal_recog_particle_SRP54_M"/>
</dbReference>
<feature type="transmembrane region" description="Helical" evidence="18">
    <location>
        <begin position="44"/>
        <end position="67"/>
    </location>
</feature>
<dbReference type="GO" id="GO:0003924">
    <property type="term" value="F:GTPase activity"/>
    <property type="evidence" value="ECO:0007669"/>
    <property type="project" value="InterPro"/>
</dbReference>
<dbReference type="Pfam" id="PF00448">
    <property type="entry name" value="SRP54"/>
    <property type="match status" value="1"/>
</dbReference>
<feature type="transmembrane region" description="Helical" evidence="18">
    <location>
        <begin position="79"/>
        <end position="105"/>
    </location>
</feature>
<dbReference type="InterPro" id="IPR000897">
    <property type="entry name" value="SRP54_GTPase_dom"/>
</dbReference>
<dbReference type="Pfam" id="PF02881">
    <property type="entry name" value="SRP54_N"/>
    <property type="match status" value="1"/>
</dbReference>
<keyword evidence="8" id="KW-0378">Hydrolase</keyword>
<evidence type="ECO:0000256" key="6">
    <source>
        <dbReference type="ARBA" id="ARBA00022692"/>
    </source>
</evidence>
<evidence type="ECO:0000313" key="21">
    <source>
        <dbReference type="Proteomes" id="UP000324800"/>
    </source>
</evidence>
<dbReference type="InterPro" id="IPR013822">
    <property type="entry name" value="Signal_recog_particl_SRP54_hlx"/>
</dbReference>
<dbReference type="GO" id="GO:0005829">
    <property type="term" value="C:cytosol"/>
    <property type="evidence" value="ECO:0007669"/>
    <property type="project" value="TreeGrafter"/>
</dbReference>
<protein>
    <recommendedName>
        <fullName evidence="15">signal-recognition-particle GTPase</fullName>
        <ecNumber evidence="15">3.6.5.4</ecNumber>
    </recommendedName>
</protein>
<evidence type="ECO:0000259" key="19">
    <source>
        <dbReference type="PROSITE" id="PS00300"/>
    </source>
</evidence>
<dbReference type="PROSITE" id="PS00300">
    <property type="entry name" value="SRP54"/>
    <property type="match status" value="1"/>
</dbReference>
<accession>A0A5J4VRM7</accession>
<dbReference type="Pfam" id="PF02978">
    <property type="entry name" value="SRP_SPB"/>
    <property type="match status" value="1"/>
</dbReference>
<dbReference type="FunFam" id="3.40.50.300:FF:000022">
    <property type="entry name" value="Signal recognition particle 54 kDa subunit"/>
    <property type="match status" value="1"/>
</dbReference>
<evidence type="ECO:0000256" key="12">
    <source>
        <dbReference type="ARBA" id="ARBA00023135"/>
    </source>
</evidence>
<keyword evidence="12" id="KW-0733">Signal recognition particle</keyword>
<dbReference type="InterPro" id="IPR027417">
    <property type="entry name" value="P-loop_NTPase"/>
</dbReference>
<comment type="similarity">
    <text evidence="4">Belongs to the TMEM134/TMEM230 family.</text>
</comment>
<dbReference type="GO" id="GO:0005525">
    <property type="term" value="F:GTP binding"/>
    <property type="evidence" value="ECO:0007669"/>
    <property type="project" value="UniProtKB-KW"/>
</dbReference>
<evidence type="ECO:0000256" key="10">
    <source>
        <dbReference type="ARBA" id="ARBA00022989"/>
    </source>
</evidence>
<sequence>MARKRHQNDDEDKQPLIQKEEPSVYSPQDDEIPETLRKKPIKSILLAILLFVLGTSLLILGICIVSGKIQTQYSDRGTPLIIIGSLCFIPGAYYVYILVAVLNGIRAELNGNKYLFESYIIKNFNIFYLQQIAGLGQKLVKAFSKLNQELIVSDETIQLVIKEVTMALLSADVNVNLVKQLRDEVNDVIDPKKVAEGANRRDLVRNAVIDQLRKMVDPEVVAFKPKKNTTNIIMFVGLQGSGKTTTVAKYAKFYQKRGFKVGVVCADTFRAGAYDQLQMNAAKIHVPFYGEKTERDPLSIAQRGVEKLKKDGYGLIVVDTSGRHMQSKELLDEMEQVSDRIHPSDIVLVMDSTIGQSAFDQAQAFHNRVKIGSIIITKLDGHAKGGGALAAVAATHSPITFLGTGEDFDSFQTFDPSSFVSRLVGGGDIRGVVEKLEGMDLLKKSPEIFESMVGGEFCMNDMKKLFDMFEQAGPITQMMEMFPGKLGEMFGEMREKTGGGTDKETKRRMKMFLVIIDSMNDRELASTKILPPERLRRIARGSGQPLWMCEHLMNSFKMFAKMGSNLKPFLKKGMSASDLAEYNPFDEKGGKLSQEQLRALQRMVPQGAMKNMGGINGLQNMMKQMSNMKGMGGFGKK</sequence>
<comment type="similarity">
    <text evidence="3">Belongs to the GTP-binding SRP family. SRP54 subfamily.</text>
</comment>
<dbReference type="HAMAP" id="MF_00306">
    <property type="entry name" value="SRP54"/>
    <property type="match status" value="1"/>
</dbReference>
<dbReference type="GO" id="GO:0030942">
    <property type="term" value="F:endoplasmic reticulum signal peptide binding"/>
    <property type="evidence" value="ECO:0007669"/>
    <property type="project" value="TreeGrafter"/>
</dbReference>
<evidence type="ECO:0000256" key="8">
    <source>
        <dbReference type="ARBA" id="ARBA00022801"/>
    </source>
</evidence>
<dbReference type="InterPro" id="IPR042101">
    <property type="entry name" value="SRP54_N_sf"/>
</dbReference>
<keyword evidence="11" id="KW-0342">GTP-binding</keyword>
<evidence type="ECO:0000256" key="15">
    <source>
        <dbReference type="ARBA" id="ARBA00035672"/>
    </source>
</evidence>
<dbReference type="PANTHER" id="PTHR11564">
    <property type="entry name" value="SIGNAL RECOGNITION PARTICLE 54K PROTEIN SRP54"/>
    <property type="match status" value="1"/>
</dbReference>
<keyword evidence="10 18" id="KW-1133">Transmembrane helix</keyword>
<evidence type="ECO:0000256" key="2">
    <source>
        <dbReference type="ARBA" id="ARBA00004496"/>
    </source>
</evidence>
<dbReference type="EC" id="3.6.5.4" evidence="15"/>
<dbReference type="GO" id="GO:0008312">
    <property type="term" value="F:7S RNA binding"/>
    <property type="evidence" value="ECO:0007669"/>
    <property type="project" value="InterPro"/>
</dbReference>
<dbReference type="InterPro" id="IPR022941">
    <property type="entry name" value="SRP54"/>
</dbReference>
<dbReference type="Gene3D" id="3.40.50.300">
    <property type="entry name" value="P-loop containing nucleotide triphosphate hydrolases"/>
    <property type="match status" value="1"/>
</dbReference>
<feature type="domain" description="SRP54-type proteins GTP-binding" evidence="19">
    <location>
        <begin position="398"/>
        <end position="411"/>
    </location>
</feature>
<evidence type="ECO:0000256" key="17">
    <source>
        <dbReference type="SAM" id="MobiDB-lite"/>
    </source>
</evidence>
<evidence type="ECO:0000256" key="13">
    <source>
        <dbReference type="ARBA" id="ARBA00023136"/>
    </source>
</evidence>
<evidence type="ECO:0000256" key="7">
    <source>
        <dbReference type="ARBA" id="ARBA00022741"/>
    </source>
</evidence>
<organism evidence="20 21">
    <name type="scientific">Streblomastix strix</name>
    <dbReference type="NCBI Taxonomy" id="222440"/>
    <lineage>
        <taxon>Eukaryota</taxon>
        <taxon>Metamonada</taxon>
        <taxon>Preaxostyla</taxon>
        <taxon>Oxymonadida</taxon>
        <taxon>Streblomastigidae</taxon>
        <taxon>Streblomastix</taxon>
    </lineage>
</organism>
<name>A0A5J4VRM7_9EUKA</name>
<dbReference type="PANTHER" id="PTHR11564:SF5">
    <property type="entry name" value="SIGNAL RECOGNITION PARTICLE SUBUNIT SRP54"/>
    <property type="match status" value="1"/>
</dbReference>
<dbReference type="Gene3D" id="1.20.120.140">
    <property type="entry name" value="Signal recognition particle SRP54, nucleotide-binding domain"/>
    <property type="match status" value="1"/>
</dbReference>
<dbReference type="GO" id="GO:0016020">
    <property type="term" value="C:membrane"/>
    <property type="evidence" value="ECO:0007669"/>
    <property type="project" value="UniProtKB-SubCell"/>
</dbReference>
<comment type="caution">
    <text evidence="20">The sequence shown here is derived from an EMBL/GenBank/DDBJ whole genome shotgun (WGS) entry which is preliminary data.</text>
</comment>
<dbReference type="Pfam" id="PF05915">
    <property type="entry name" value="TMEM_230_134"/>
    <property type="match status" value="1"/>
</dbReference>
<dbReference type="OrthoDB" id="10250817at2759"/>
<dbReference type="SMART" id="SM00962">
    <property type="entry name" value="SRP54"/>
    <property type="match status" value="1"/>
</dbReference>
<evidence type="ECO:0000256" key="14">
    <source>
        <dbReference type="ARBA" id="ARBA00023274"/>
    </source>
</evidence>
<evidence type="ECO:0000256" key="16">
    <source>
        <dbReference type="ARBA" id="ARBA00048157"/>
    </source>
</evidence>
<keyword evidence="7" id="KW-0547">Nucleotide-binding</keyword>
<feature type="region of interest" description="Disordered" evidence="17">
    <location>
        <begin position="1"/>
        <end position="30"/>
    </location>
</feature>
<proteinExistence type="inferred from homology"/>
<dbReference type="SUPFAM" id="SSF47364">
    <property type="entry name" value="Domain of the SRP/SRP receptor G-proteins"/>
    <property type="match status" value="1"/>
</dbReference>
<dbReference type="Gene3D" id="1.10.260.30">
    <property type="entry name" value="Signal recognition particle, SRP54 subunit, M-domain"/>
    <property type="match status" value="1"/>
</dbReference>
<dbReference type="InterPro" id="IPR036891">
    <property type="entry name" value="Signal_recog_part_SRP54_M_sf"/>
</dbReference>
<keyword evidence="14" id="KW-0687">Ribonucleoprotein</keyword>
<evidence type="ECO:0000256" key="9">
    <source>
        <dbReference type="ARBA" id="ARBA00022884"/>
    </source>
</evidence>
<dbReference type="InterPro" id="IPR003593">
    <property type="entry name" value="AAA+_ATPase"/>
</dbReference>
<comment type="subcellular location">
    <subcellularLocation>
        <location evidence="2">Cytoplasm</location>
    </subcellularLocation>
    <subcellularLocation>
        <location evidence="1">Membrane</location>
        <topology evidence="1">Multi-pass membrane protein</topology>
    </subcellularLocation>
</comment>
<dbReference type="SMART" id="SM00382">
    <property type="entry name" value="AAA"/>
    <property type="match status" value="1"/>
</dbReference>
<dbReference type="Proteomes" id="UP000324800">
    <property type="component" value="Unassembled WGS sequence"/>
</dbReference>
<evidence type="ECO:0000256" key="5">
    <source>
        <dbReference type="ARBA" id="ARBA00022490"/>
    </source>
</evidence>
<dbReference type="SUPFAM" id="SSF47446">
    <property type="entry name" value="Signal peptide-binding domain"/>
    <property type="match status" value="1"/>
</dbReference>